<evidence type="ECO:0000256" key="6">
    <source>
        <dbReference type="SAM" id="Phobius"/>
    </source>
</evidence>
<dbReference type="GO" id="GO:0015086">
    <property type="term" value="F:cadmium ion transmembrane transporter activity"/>
    <property type="evidence" value="ECO:0007669"/>
    <property type="project" value="TreeGrafter"/>
</dbReference>
<comment type="caution">
    <text evidence="7">The sequence shown here is derived from an EMBL/GenBank/DDBJ whole genome shotgun (WGS) entry which is preliminary data.</text>
</comment>
<comment type="subcellular location">
    <subcellularLocation>
        <location evidence="1">Membrane</location>
        <topology evidence="1">Multi-pass membrane protein</topology>
    </subcellularLocation>
</comment>
<dbReference type="PANTHER" id="PTHR11706">
    <property type="entry name" value="SOLUTE CARRIER PROTEIN FAMILY 11 MEMBER"/>
    <property type="match status" value="1"/>
</dbReference>
<keyword evidence="2" id="KW-0813">Transport</keyword>
<feature type="transmembrane region" description="Helical" evidence="6">
    <location>
        <begin position="114"/>
        <end position="132"/>
    </location>
</feature>
<keyword evidence="8" id="KW-1185">Reference proteome</keyword>
<dbReference type="GO" id="GO:0034755">
    <property type="term" value="P:iron ion transmembrane transport"/>
    <property type="evidence" value="ECO:0007669"/>
    <property type="project" value="TreeGrafter"/>
</dbReference>
<dbReference type="EMBL" id="JABENB010000003">
    <property type="protein sequence ID" value="NNG41033.1"/>
    <property type="molecule type" value="Genomic_DNA"/>
</dbReference>
<evidence type="ECO:0008006" key="9">
    <source>
        <dbReference type="Google" id="ProtNLM"/>
    </source>
</evidence>
<sequence>MKRVFAVALGLVTAIGGFVDIGNLVTSGVTGARFGMSLTWAVVIGTFGMTVYAEMAGRVTAVAGRPVFHVVRERLGVRFGLFNLLASCLLNLLTLAAELGGVGLALELASDVNYLLWVPLVALALWGVLWHLPFKAIENLFGVIGLSLLVFVVALFWLPTDWGTLLSSAASPAVPAQEAYPTYFFYAVSLIGACLVPYQIIFFSSGGMEEGWTRRSMMQMRLNTLVGFPLGGLLSLAIMATSAVVLQPLGSDVGHLSQVGFPVAVALGKVGLAFALVGFFAATFAAGAEATLSTGYSVAQYFGWAWGKWLRPSAAPQFHVVSLLVLLAGTMLVLTTIDPVTLTLMSVVLGAAAIPLTFLPVLLIANDRDYLADQVNGRLANAFGVIFLAVVTVVSVVTLPLLFWTRAGA</sequence>
<name>A0A849ALN7_9MICO</name>
<accession>A0A849ALN7</accession>
<dbReference type="PANTHER" id="PTHR11706:SF33">
    <property type="entry name" value="NATURAL RESISTANCE-ASSOCIATED MACROPHAGE PROTEIN 2"/>
    <property type="match status" value="1"/>
</dbReference>
<organism evidence="7 8">
    <name type="scientific">Flexivirga aerilata</name>
    <dbReference type="NCBI Taxonomy" id="1656889"/>
    <lineage>
        <taxon>Bacteria</taxon>
        <taxon>Bacillati</taxon>
        <taxon>Actinomycetota</taxon>
        <taxon>Actinomycetes</taxon>
        <taxon>Micrococcales</taxon>
        <taxon>Dermacoccaceae</taxon>
        <taxon>Flexivirga</taxon>
    </lineage>
</organism>
<evidence type="ECO:0000256" key="5">
    <source>
        <dbReference type="ARBA" id="ARBA00023136"/>
    </source>
</evidence>
<feature type="transmembrane region" description="Helical" evidence="6">
    <location>
        <begin position="75"/>
        <end position="94"/>
    </location>
</feature>
<dbReference type="GO" id="GO:0005886">
    <property type="term" value="C:plasma membrane"/>
    <property type="evidence" value="ECO:0007669"/>
    <property type="project" value="TreeGrafter"/>
</dbReference>
<keyword evidence="5 6" id="KW-0472">Membrane</keyword>
<proteinExistence type="predicted"/>
<protein>
    <recommendedName>
        <fullName evidence="9">Divalent metal cation transporter</fullName>
    </recommendedName>
</protein>
<reference evidence="7 8" key="1">
    <citation type="submission" date="2020-05" db="EMBL/GenBank/DDBJ databases">
        <title>Flexivirga sp. ID2601S isolated from air conditioner.</title>
        <authorList>
            <person name="Kim D.H."/>
        </authorList>
    </citation>
    <scope>NUCLEOTIDE SEQUENCE [LARGE SCALE GENOMIC DNA]</scope>
    <source>
        <strain evidence="7 8">ID2601S</strain>
    </source>
</reference>
<feature type="transmembrane region" description="Helical" evidence="6">
    <location>
        <begin position="139"/>
        <end position="158"/>
    </location>
</feature>
<keyword evidence="4 6" id="KW-1133">Transmembrane helix</keyword>
<feature type="transmembrane region" description="Helical" evidence="6">
    <location>
        <begin position="343"/>
        <end position="365"/>
    </location>
</feature>
<feature type="transmembrane region" description="Helical" evidence="6">
    <location>
        <begin position="266"/>
        <end position="287"/>
    </location>
</feature>
<dbReference type="GO" id="GO:0005384">
    <property type="term" value="F:manganese ion transmembrane transporter activity"/>
    <property type="evidence" value="ECO:0007669"/>
    <property type="project" value="TreeGrafter"/>
</dbReference>
<feature type="transmembrane region" description="Helical" evidence="6">
    <location>
        <begin position="318"/>
        <end position="337"/>
    </location>
</feature>
<evidence type="ECO:0000256" key="1">
    <source>
        <dbReference type="ARBA" id="ARBA00004141"/>
    </source>
</evidence>
<evidence type="ECO:0000313" key="7">
    <source>
        <dbReference type="EMBL" id="NNG41033.1"/>
    </source>
</evidence>
<evidence type="ECO:0000313" key="8">
    <source>
        <dbReference type="Proteomes" id="UP000557772"/>
    </source>
</evidence>
<dbReference type="AlphaFoldDB" id="A0A849ALN7"/>
<dbReference type="InterPro" id="IPR001046">
    <property type="entry name" value="NRAMP_fam"/>
</dbReference>
<feature type="transmembrane region" description="Helical" evidence="6">
    <location>
        <begin position="183"/>
        <end position="204"/>
    </location>
</feature>
<evidence type="ECO:0000256" key="4">
    <source>
        <dbReference type="ARBA" id="ARBA00022989"/>
    </source>
</evidence>
<dbReference type="Pfam" id="PF01566">
    <property type="entry name" value="Nramp"/>
    <property type="match status" value="1"/>
</dbReference>
<evidence type="ECO:0000256" key="2">
    <source>
        <dbReference type="ARBA" id="ARBA00022448"/>
    </source>
</evidence>
<feature type="transmembrane region" description="Helical" evidence="6">
    <location>
        <begin position="37"/>
        <end position="55"/>
    </location>
</feature>
<evidence type="ECO:0000256" key="3">
    <source>
        <dbReference type="ARBA" id="ARBA00022692"/>
    </source>
</evidence>
<feature type="transmembrane region" description="Helical" evidence="6">
    <location>
        <begin position="385"/>
        <end position="404"/>
    </location>
</feature>
<feature type="transmembrane region" description="Helical" evidence="6">
    <location>
        <begin position="225"/>
        <end position="246"/>
    </location>
</feature>
<gene>
    <name evidence="7" type="ORF">HJ588_17380</name>
</gene>
<keyword evidence="3 6" id="KW-0812">Transmembrane</keyword>
<dbReference type="Proteomes" id="UP000557772">
    <property type="component" value="Unassembled WGS sequence"/>
</dbReference>